<protein>
    <submittedName>
        <fullName evidence="1">Uncharacterized protein</fullName>
    </submittedName>
</protein>
<gene>
    <name evidence="1" type="ORF">DDT56_17215</name>
</gene>
<name>A0A2U1TT92_9GAMM</name>
<accession>A0A2U1TT92</accession>
<keyword evidence="2" id="KW-1185">Reference proteome</keyword>
<evidence type="ECO:0000313" key="2">
    <source>
        <dbReference type="Proteomes" id="UP000296159"/>
    </source>
</evidence>
<dbReference type="AlphaFoldDB" id="A0A2U1TT92"/>
<dbReference type="EMBL" id="QDKH01000022">
    <property type="protein sequence ID" value="PWC12625.1"/>
    <property type="molecule type" value="Genomic_DNA"/>
</dbReference>
<evidence type="ECO:0000313" key="1">
    <source>
        <dbReference type="EMBL" id="PWC12625.1"/>
    </source>
</evidence>
<dbReference type="Proteomes" id="UP000296159">
    <property type="component" value="Unassembled WGS sequence"/>
</dbReference>
<proteinExistence type="predicted"/>
<comment type="caution">
    <text evidence="1">The sequence shown here is derived from an EMBL/GenBank/DDBJ whole genome shotgun (WGS) entry which is preliminary data.</text>
</comment>
<organism evidence="1 2">
    <name type="scientific">Brenneria corticis</name>
    <dbReference type="NCBI Taxonomy" id="2173106"/>
    <lineage>
        <taxon>Bacteria</taxon>
        <taxon>Pseudomonadati</taxon>
        <taxon>Pseudomonadota</taxon>
        <taxon>Gammaproteobacteria</taxon>
        <taxon>Enterobacterales</taxon>
        <taxon>Pectobacteriaceae</taxon>
        <taxon>Brenneria</taxon>
    </lineage>
</organism>
<sequence>MPRKLLIGAHRYCVAHILLSRTYKSNNFSQLGFVCAIPAQDEQIHNKKRILSTKKQMLILLVKKDNQRR</sequence>
<reference evidence="1 2" key="1">
    <citation type="submission" date="2018-04" db="EMBL/GenBank/DDBJ databases">
        <title>Brenneria corticis sp.nov.</title>
        <authorList>
            <person name="Li Y."/>
        </authorList>
    </citation>
    <scope>NUCLEOTIDE SEQUENCE [LARGE SCALE GENOMIC DNA]</scope>
    <source>
        <strain evidence="1 2">CFCC 11842</strain>
    </source>
</reference>